<proteinExistence type="predicted"/>
<sequence length="1363" mass="149186">MSNPKATTRTSRSNVWEHPCELPEEEEAREPSIDKGKGLGETQGDEEGFNEEDPLFRDEDEENSTVSMEGLQEEKKPRNKVLWVVGSILLVGTLVFLAVVIAWIVDLKKVKPRVEADPLKFISLGELSVDVTQPRPELSVEVKIKETAFPKYSFLEPTGADCILYFYELPFTATFTPLEKTQEDGAGDGIAAKNFLLEVEFPDDQHKIGGWADFTWASLTRKRTYWGPWQCEMHFHVKMGGWLSFHTTKIERGRLDFGSAEEALPRPPSLIYQSHGPTMESSSASLAWMQQDEDANDQAANLPYYSIHDTVDPSIPPTTIAPSTMAPVDNQTSPEFDLHTPPGNEAILQVPGNVPPQDGLIQPGMVVVRSLSVDRVDLGVRLPALPSAVFEVVSKIHVKIPPVQIEVATPQNIQQAAAGQANRGSRQVVRLNEFNVTLEDQQEEQYASLQISCGKGDTTCPWFNPLVDTVSTTLSPDHAQKDDKLVLKVTMDADQSFLETMMGHEHNVVIYRYQLPRFDSDGQRQLEQGGGPIMDCVVAKDALLGDVLSLSACIDIRPSDGIYFNADAQFYSFSGMALADIVWKREGDVFSLETNARMAFDTDNTNRDNSDQPKFNISGAAILDLDQSSVDIQISNTAEWWPSRALLQGMWEGDGYDELLKVSLSNAILEVKDESYAKATGLFTLDLIGETMSLTLNDPRLEVAIDGLVESEYPESKAAATWKVVFEDEDINVGESSLTLTESGYRDLRGVVQSSSEGRLRTSVQGEFDRSDVFFVKLHDARMHWDDDMFADMLGSVTLDDNGVSMDLSERTNDHSIDFSFGDVYCDGDCLSLRGTTNARLSGRNIYTCDFVMDAVNNSPEYDQGTVTAGMRGAVDQYPYAASVDADWAYDTGSDEAYRVRWSDFSLDFDGRDIMSMSGQFRVPDNYNQPKSVGELSCFTGPTSEVTLLVDGDCEWHKTRETLTCTVKDLGFGVSGTEYVDAKGDMTLNVPAQNMVLTINDDYKSQDKNGFDIEMSGLIIGDIVTADLRQLKVVWEDETMMDANGQITLNGEDISMGMQAEDTVSDSAFGVERAALDVQVNDYDEVDSIGVNMEKMTAKVNGEAWMDGRARSALDMVASTISFSMINNTTKLPMDIDLVISFDSDKGVDGLATLVPYVESDGYGLAFRNETEPSGAITYATNLTLIGAGAECNPNAEGTTYYTITLENAQSLTVAELIDAFIGADKALEKDACAPVVVTVSVVERGQAARRQLQSNATSGPETVTFEVKALVDPVVSPVEEFSLYGGAEGDASFTNAFREHEIIVESGAVVVEGGDAPAQPGPAILILDPPTPAPSSARQSCFVSLAVSLAMLVSAAVVALPW</sequence>
<keyword evidence="4" id="KW-1185">Reference proteome</keyword>
<name>A0A9N8DUM4_9STRA</name>
<evidence type="ECO:0000256" key="1">
    <source>
        <dbReference type="SAM" id="MobiDB-lite"/>
    </source>
</evidence>
<keyword evidence="2" id="KW-0472">Membrane</keyword>
<feature type="compositionally biased region" description="Basic and acidic residues" evidence="1">
    <location>
        <begin position="29"/>
        <end position="38"/>
    </location>
</feature>
<feature type="transmembrane region" description="Helical" evidence="2">
    <location>
        <begin position="81"/>
        <end position="105"/>
    </location>
</feature>
<feature type="region of interest" description="Disordered" evidence="1">
    <location>
        <begin position="1"/>
        <end position="72"/>
    </location>
</feature>
<feature type="compositionally biased region" description="Polar residues" evidence="1">
    <location>
        <begin position="1"/>
        <end position="14"/>
    </location>
</feature>
<evidence type="ECO:0000313" key="4">
    <source>
        <dbReference type="Proteomes" id="UP001153069"/>
    </source>
</evidence>
<feature type="compositionally biased region" description="Acidic residues" evidence="1">
    <location>
        <begin position="43"/>
        <end position="63"/>
    </location>
</feature>
<comment type="caution">
    <text evidence="3">The sequence shown here is derived from an EMBL/GenBank/DDBJ whole genome shotgun (WGS) entry which is preliminary data.</text>
</comment>
<dbReference type="EMBL" id="CAICTM010000292">
    <property type="protein sequence ID" value="CAB9507121.1"/>
    <property type="molecule type" value="Genomic_DNA"/>
</dbReference>
<protein>
    <submittedName>
        <fullName evidence="3">Uncharacterized protein</fullName>
    </submittedName>
</protein>
<dbReference type="Proteomes" id="UP001153069">
    <property type="component" value="Unassembled WGS sequence"/>
</dbReference>
<evidence type="ECO:0000313" key="3">
    <source>
        <dbReference type="EMBL" id="CAB9507121.1"/>
    </source>
</evidence>
<organism evidence="3 4">
    <name type="scientific">Seminavis robusta</name>
    <dbReference type="NCBI Taxonomy" id="568900"/>
    <lineage>
        <taxon>Eukaryota</taxon>
        <taxon>Sar</taxon>
        <taxon>Stramenopiles</taxon>
        <taxon>Ochrophyta</taxon>
        <taxon>Bacillariophyta</taxon>
        <taxon>Bacillariophyceae</taxon>
        <taxon>Bacillariophycidae</taxon>
        <taxon>Naviculales</taxon>
        <taxon>Naviculaceae</taxon>
        <taxon>Seminavis</taxon>
    </lineage>
</organism>
<gene>
    <name evidence="3" type="ORF">SEMRO_293_G110000.1</name>
</gene>
<keyword evidence="2" id="KW-1133">Transmembrane helix</keyword>
<accession>A0A9N8DUM4</accession>
<evidence type="ECO:0000256" key="2">
    <source>
        <dbReference type="SAM" id="Phobius"/>
    </source>
</evidence>
<reference evidence="3" key="1">
    <citation type="submission" date="2020-06" db="EMBL/GenBank/DDBJ databases">
        <authorList>
            <consortium name="Plant Systems Biology data submission"/>
        </authorList>
    </citation>
    <scope>NUCLEOTIDE SEQUENCE</scope>
    <source>
        <strain evidence="3">D6</strain>
    </source>
</reference>
<keyword evidence="2" id="KW-0812">Transmembrane</keyword>